<dbReference type="Pfam" id="PF01243">
    <property type="entry name" value="PNPOx_N"/>
    <property type="match status" value="1"/>
</dbReference>
<feature type="domain" description="Pyridoxine 5'-phosphate oxidase dimerisation C-terminal" evidence="13">
    <location>
        <begin position="173"/>
        <end position="214"/>
    </location>
</feature>
<dbReference type="FunFam" id="2.30.110.10:FF:000005">
    <property type="entry name" value="NAD(P)H-hydrate epimerase"/>
    <property type="match status" value="1"/>
</dbReference>
<comment type="caution">
    <text evidence="9">Lacks conserved residue(s) required for the propagation of feature annotation.</text>
</comment>
<evidence type="ECO:0000256" key="1">
    <source>
        <dbReference type="ARBA" id="ARBA00004738"/>
    </source>
</evidence>
<comment type="function">
    <text evidence="9">Catalyzes the oxidation of either pyridoxine 5'-phosphate (PNP) or pyridoxamine 5'-phosphate (PMP) into pyridoxal 5'-phosphate (PLP).</text>
</comment>
<comment type="pathway">
    <text evidence="1 9">Cofactor metabolism; pyridoxal 5'-phosphate salvage; pyridoxal 5'-phosphate from pyridoxamine 5'-phosphate: step 1/1.</text>
</comment>
<dbReference type="RefSeq" id="WP_072835260.1">
    <property type="nucleotide sequence ID" value="NZ_FQUU01000007.1"/>
</dbReference>
<dbReference type="SUPFAM" id="SSF50475">
    <property type="entry name" value="FMN-binding split barrel"/>
    <property type="match status" value="1"/>
</dbReference>
<evidence type="ECO:0000256" key="9">
    <source>
        <dbReference type="HAMAP-Rule" id="MF_01629"/>
    </source>
</evidence>
<feature type="binding site" evidence="9 10">
    <location>
        <position position="67"/>
    </location>
    <ligand>
        <name>substrate</name>
    </ligand>
</feature>
<evidence type="ECO:0000256" key="10">
    <source>
        <dbReference type="PIRSR" id="PIRSR000190-1"/>
    </source>
</evidence>
<accession>A0A1M4ZTU1</accession>
<dbReference type="STRING" id="1121884.SAMN02745131_02073"/>
<dbReference type="InterPro" id="IPR011576">
    <property type="entry name" value="Pyridox_Oxase_N"/>
</dbReference>
<dbReference type="AlphaFoldDB" id="A0A1M4ZTU1"/>
<dbReference type="InterPro" id="IPR019576">
    <property type="entry name" value="Pyridoxamine_oxidase_dimer_C"/>
</dbReference>
<organism evidence="14 15">
    <name type="scientific">Flavisolibacter ginsengisoli DSM 18119</name>
    <dbReference type="NCBI Taxonomy" id="1121884"/>
    <lineage>
        <taxon>Bacteria</taxon>
        <taxon>Pseudomonadati</taxon>
        <taxon>Bacteroidota</taxon>
        <taxon>Chitinophagia</taxon>
        <taxon>Chitinophagales</taxon>
        <taxon>Chitinophagaceae</taxon>
        <taxon>Flavisolibacter</taxon>
    </lineage>
</organism>
<dbReference type="PIRSF" id="PIRSF000190">
    <property type="entry name" value="Pyd_amn-ph_oxd"/>
    <property type="match status" value="1"/>
</dbReference>
<comment type="similarity">
    <text evidence="3 9">Belongs to the pyridoxamine 5'-phosphate oxidase family.</text>
</comment>
<feature type="binding site" evidence="9 11">
    <location>
        <position position="84"/>
    </location>
    <ligand>
        <name>FMN</name>
        <dbReference type="ChEBI" id="CHEBI:58210"/>
    </ligand>
</feature>
<keyword evidence="7 9" id="KW-0560">Oxidoreductase</keyword>
<dbReference type="GO" id="GO:0008615">
    <property type="term" value="P:pyridoxine biosynthetic process"/>
    <property type="evidence" value="ECO:0007669"/>
    <property type="project" value="UniProtKB-UniRule"/>
</dbReference>
<dbReference type="Gene3D" id="2.30.110.10">
    <property type="entry name" value="Electron Transport, Fmn-binding Protein, Chain A"/>
    <property type="match status" value="1"/>
</dbReference>
<dbReference type="EC" id="1.4.3.5" evidence="9"/>
<dbReference type="PROSITE" id="PS01064">
    <property type="entry name" value="PYRIDOX_OXIDASE"/>
    <property type="match status" value="1"/>
</dbReference>
<dbReference type="InterPro" id="IPR012349">
    <property type="entry name" value="Split_barrel_FMN-bd"/>
</dbReference>
<evidence type="ECO:0000256" key="8">
    <source>
        <dbReference type="ARBA" id="ARBA00023096"/>
    </source>
</evidence>
<keyword evidence="8 9" id="KW-0664">Pyridoxine biosynthesis</keyword>
<keyword evidence="6 9" id="KW-0288">FMN</keyword>
<feature type="binding site" evidence="9 10">
    <location>
        <begin position="192"/>
        <end position="194"/>
    </location>
    <ligand>
        <name>substrate</name>
    </ligand>
</feature>
<dbReference type="OrthoDB" id="9780392at2"/>
<feature type="binding site" evidence="9 11">
    <location>
        <position position="196"/>
    </location>
    <ligand>
        <name>FMN</name>
        <dbReference type="ChEBI" id="CHEBI:58210"/>
    </ligand>
</feature>
<dbReference type="NCBIfam" id="NF004231">
    <property type="entry name" value="PRK05679.1"/>
    <property type="match status" value="1"/>
</dbReference>
<dbReference type="NCBIfam" id="TIGR00558">
    <property type="entry name" value="pdxH"/>
    <property type="match status" value="1"/>
</dbReference>
<evidence type="ECO:0000313" key="14">
    <source>
        <dbReference type="EMBL" id="SHF21391.1"/>
    </source>
</evidence>
<evidence type="ECO:0000256" key="5">
    <source>
        <dbReference type="ARBA" id="ARBA00022630"/>
    </source>
</evidence>
<feature type="binding site" evidence="9 11">
    <location>
        <begin position="77"/>
        <end position="78"/>
    </location>
    <ligand>
        <name>FMN</name>
        <dbReference type="ChEBI" id="CHEBI:58210"/>
    </ligand>
</feature>
<evidence type="ECO:0000313" key="15">
    <source>
        <dbReference type="Proteomes" id="UP000184048"/>
    </source>
</evidence>
<gene>
    <name evidence="9" type="primary">pdxH</name>
    <name evidence="14" type="ORF">SAMN02745131_02073</name>
</gene>
<evidence type="ECO:0000256" key="7">
    <source>
        <dbReference type="ARBA" id="ARBA00023002"/>
    </source>
</evidence>
<evidence type="ECO:0000259" key="13">
    <source>
        <dbReference type="Pfam" id="PF10590"/>
    </source>
</evidence>
<dbReference type="HAMAP" id="MF_01629">
    <property type="entry name" value="PdxH"/>
    <property type="match status" value="1"/>
</dbReference>
<evidence type="ECO:0000256" key="2">
    <source>
        <dbReference type="ARBA" id="ARBA00005037"/>
    </source>
</evidence>
<dbReference type="PANTHER" id="PTHR10851">
    <property type="entry name" value="PYRIDOXINE-5-PHOSPHATE OXIDASE"/>
    <property type="match status" value="1"/>
</dbReference>
<keyword evidence="15" id="KW-1185">Reference proteome</keyword>
<dbReference type="GO" id="GO:0010181">
    <property type="term" value="F:FMN binding"/>
    <property type="evidence" value="ECO:0007669"/>
    <property type="project" value="UniProtKB-UniRule"/>
</dbReference>
<dbReference type="EMBL" id="FQUU01000007">
    <property type="protein sequence ID" value="SHF21391.1"/>
    <property type="molecule type" value="Genomic_DNA"/>
</dbReference>
<feature type="binding site" evidence="9 10">
    <location>
        <position position="124"/>
    </location>
    <ligand>
        <name>substrate</name>
    </ligand>
</feature>
<protein>
    <recommendedName>
        <fullName evidence="9">Pyridoxine/pyridoxamine 5'-phosphate oxidase</fullName>
        <ecNumber evidence="9">1.4.3.5</ecNumber>
    </recommendedName>
    <alternativeName>
        <fullName evidence="9">PNP/PMP oxidase</fullName>
        <shortName evidence="9">PNPOx</shortName>
    </alternativeName>
    <alternativeName>
        <fullName evidence="9">Pyridoxal 5'-phosphate synthase</fullName>
    </alternativeName>
</protein>
<evidence type="ECO:0000259" key="12">
    <source>
        <dbReference type="Pfam" id="PF01243"/>
    </source>
</evidence>
<dbReference type="Pfam" id="PF10590">
    <property type="entry name" value="PNP_phzG_C"/>
    <property type="match status" value="1"/>
</dbReference>
<feature type="binding site" evidence="9 10">
    <location>
        <position position="128"/>
    </location>
    <ligand>
        <name>substrate</name>
    </ligand>
</feature>
<reference evidence="14 15" key="1">
    <citation type="submission" date="2016-11" db="EMBL/GenBank/DDBJ databases">
        <authorList>
            <person name="Jaros S."/>
            <person name="Januszkiewicz K."/>
            <person name="Wedrychowicz H."/>
        </authorList>
    </citation>
    <scope>NUCLEOTIDE SEQUENCE [LARGE SCALE GENOMIC DNA]</scope>
    <source>
        <strain evidence="14 15">DSM 18119</strain>
    </source>
</reference>
<feature type="domain" description="Pyridoxamine 5'-phosphate oxidase N-terminal" evidence="12">
    <location>
        <begin position="36"/>
        <end position="157"/>
    </location>
</feature>
<evidence type="ECO:0000256" key="3">
    <source>
        <dbReference type="ARBA" id="ARBA00007301"/>
    </source>
</evidence>
<name>A0A1M4ZTU1_9BACT</name>
<dbReference type="InterPro" id="IPR000659">
    <property type="entry name" value="Pyridox_Oxase"/>
</dbReference>
<dbReference type="GO" id="GO:0004733">
    <property type="term" value="F:pyridoxamine phosphate oxidase activity"/>
    <property type="evidence" value="ECO:0007669"/>
    <property type="project" value="UniProtKB-UniRule"/>
</dbReference>
<feature type="binding site" evidence="9 11">
    <location>
        <begin position="62"/>
        <end position="67"/>
    </location>
    <ligand>
        <name>FMN</name>
        <dbReference type="ChEBI" id="CHEBI:58210"/>
    </ligand>
</feature>
<comment type="subunit">
    <text evidence="4 9">Homodimer.</text>
</comment>
<evidence type="ECO:0000256" key="6">
    <source>
        <dbReference type="ARBA" id="ARBA00022643"/>
    </source>
</evidence>
<evidence type="ECO:0000256" key="4">
    <source>
        <dbReference type="ARBA" id="ARBA00011738"/>
    </source>
</evidence>
<feature type="binding site" evidence="9 11">
    <location>
        <position position="106"/>
    </location>
    <ligand>
        <name>FMN</name>
        <dbReference type="ChEBI" id="CHEBI:58210"/>
    </ligand>
</feature>
<dbReference type="PANTHER" id="PTHR10851:SF0">
    <property type="entry name" value="PYRIDOXINE-5'-PHOSPHATE OXIDASE"/>
    <property type="match status" value="1"/>
</dbReference>
<dbReference type="InterPro" id="IPR019740">
    <property type="entry name" value="Pyridox_Oxase_CS"/>
</dbReference>
<keyword evidence="5 9" id="KW-0285">Flavoprotein</keyword>
<proteinExistence type="inferred from homology"/>
<feature type="binding site" evidence="10">
    <location>
        <begin position="9"/>
        <end position="12"/>
    </location>
    <ligand>
        <name>substrate</name>
    </ligand>
</feature>
<feature type="binding site" evidence="9 11">
    <location>
        <begin position="141"/>
        <end position="142"/>
    </location>
    <ligand>
        <name>FMN</name>
        <dbReference type="ChEBI" id="CHEBI:58210"/>
    </ligand>
</feature>
<comment type="catalytic activity">
    <reaction evidence="9">
        <text>pyridoxine 5'-phosphate + O2 = pyridoxal 5'-phosphate + H2O2</text>
        <dbReference type="Rhea" id="RHEA:15149"/>
        <dbReference type="ChEBI" id="CHEBI:15379"/>
        <dbReference type="ChEBI" id="CHEBI:16240"/>
        <dbReference type="ChEBI" id="CHEBI:58589"/>
        <dbReference type="ChEBI" id="CHEBI:597326"/>
        <dbReference type="EC" id="1.4.3.5"/>
    </reaction>
</comment>
<comment type="catalytic activity">
    <reaction evidence="9">
        <text>pyridoxamine 5'-phosphate + O2 + H2O = pyridoxal 5'-phosphate + H2O2 + NH4(+)</text>
        <dbReference type="Rhea" id="RHEA:15817"/>
        <dbReference type="ChEBI" id="CHEBI:15377"/>
        <dbReference type="ChEBI" id="CHEBI:15379"/>
        <dbReference type="ChEBI" id="CHEBI:16240"/>
        <dbReference type="ChEBI" id="CHEBI:28938"/>
        <dbReference type="ChEBI" id="CHEBI:58451"/>
        <dbReference type="ChEBI" id="CHEBI:597326"/>
        <dbReference type="EC" id="1.4.3.5"/>
    </reaction>
</comment>
<sequence>MNPSIAGLRKDYSSETLLESEIAPHPIQQFDKWWQQAIDSQVDEANAMTLATASNDGMPSARIVLLKGYNPEGFVFFTNYKSYKGLQLEENPKACLVFFWKELERQVRIIGLVNKIAEKESDEYFHSRPIGSQVGAWTSPQSQVIPNRSWLDDHYQQMAKELQSKHIERPPHWGGYIVKPVIIEFWQGRPSRLHDRIQYTLQENGEWQIERLAP</sequence>
<comment type="cofactor">
    <cofactor evidence="9 11">
        <name>FMN</name>
        <dbReference type="ChEBI" id="CHEBI:58210"/>
    </cofactor>
    <text evidence="9 11">Binds 1 FMN per subunit.</text>
</comment>
<comment type="pathway">
    <text evidence="2 9">Cofactor metabolism; pyridoxal 5'-phosphate salvage; pyridoxal 5'-phosphate from pyridoxine 5'-phosphate: step 1/1.</text>
</comment>
<feature type="binding site" evidence="9 10">
    <location>
        <position position="132"/>
    </location>
    <ligand>
        <name>substrate</name>
    </ligand>
</feature>
<dbReference type="UniPathway" id="UPA01068">
    <property type="reaction ID" value="UER00304"/>
</dbReference>
<evidence type="ECO:0000256" key="11">
    <source>
        <dbReference type="PIRSR" id="PIRSR000190-2"/>
    </source>
</evidence>
<dbReference type="Proteomes" id="UP000184048">
    <property type="component" value="Unassembled WGS sequence"/>
</dbReference>
<feature type="binding site" evidence="9 11">
    <location>
        <position position="186"/>
    </location>
    <ligand>
        <name>FMN</name>
        <dbReference type="ChEBI" id="CHEBI:58210"/>
    </ligand>
</feature>